<evidence type="ECO:0000313" key="2">
    <source>
        <dbReference type="Proteomes" id="UP000499080"/>
    </source>
</evidence>
<evidence type="ECO:0000313" key="1">
    <source>
        <dbReference type="EMBL" id="GBM66093.1"/>
    </source>
</evidence>
<protein>
    <submittedName>
        <fullName evidence="1">Uncharacterized protein</fullName>
    </submittedName>
</protein>
<reference evidence="1 2" key="1">
    <citation type="journal article" date="2019" name="Sci. Rep.">
        <title>Orb-weaving spider Araneus ventricosus genome elucidates the spidroin gene catalogue.</title>
        <authorList>
            <person name="Kono N."/>
            <person name="Nakamura H."/>
            <person name="Ohtoshi R."/>
            <person name="Moran D.A.P."/>
            <person name="Shinohara A."/>
            <person name="Yoshida Y."/>
            <person name="Fujiwara M."/>
            <person name="Mori M."/>
            <person name="Tomita M."/>
            <person name="Arakawa K."/>
        </authorList>
    </citation>
    <scope>NUCLEOTIDE SEQUENCE [LARGE SCALE GENOMIC DNA]</scope>
</reference>
<accession>A0A4Y2HLZ3</accession>
<comment type="caution">
    <text evidence="1">The sequence shown here is derived from an EMBL/GenBank/DDBJ whole genome shotgun (WGS) entry which is preliminary data.</text>
</comment>
<gene>
    <name evidence="1" type="ORF">AVEN_169765_1</name>
</gene>
<organism evidence="1 2">
    <name type="scientific">Araneus ventricosus</name>
    <name type="common">Orbweaver spider</name>
    <name type="synonym">Epeira ventricosa</name>
    <dbReference type="NCBI Taxonomy" id="182803"/>
    <lineage>
        <taxon>Eukaryota</taxon>
        <taxon>Metazoa</taxon>
        <taxon>Ecdysozoa</taxon>
        <taxon>Arthropoda</taxon>
        <taxon>Chelicerata</taxon>
        <taxon>Arachnida</taxon>
        <taxon>Araneae</taxon>
        <taxon>Araneomorphae</taxon>
        <taxon>Entelegynae</taxon>
        <taxon>Araneoidea</taxon>
        <taxon>Araneidae</taxon>
        <taxon>Araneus</taxon>
    </lineage>
</organism>
<dbReference type="Proteomes" id="UP000499080">
    <property type="component" value="Unassembled WGS sequence"/>
</dbReference>
<name>A0A4Y2HLZ3_ARAVE</name>
<keyword evidence="2" id="KW-1185">Reference proteome</keyword>
<proteinExistence type="predicted"/>
<dbReference type="AlphaFoldDB" id="A0A4Y2HLZ3"/>
<dbReference type="EMBL" id="BGPR01002007">
    <property type="protein sequence ID" value="GBM66093.1"/>
    <property type="molecule type" value="Genomic_DNA"/>
</dbReference>
<dbReference type="OrthoDB" id="10062343at2759"/>
<sequence>MARKAWDLTLEKGILAIPDSQIVNKISQEVMETVKFFYEDDEYNMMMPGVKDRVRAKKNKYNQKYLEIKIVFSTDCCLCRKWCCKRSLCGVWCKQSNKQDNGE</sequence>